<dbReference type="InterPro" id="IPR011009">
    <property type="entry name" value="Kinase-like_dom_sf"/>
</dbReference>
<name>A0A3L7JWI4_9BACI</name>
<feature type="domain" description="Aminoglycoside phosphotransferase" evidence="1">
    <location>
        <begin position="24"/>
        <end position="241"/>
    </location>
</feature>
<accession>A0A3L7JWI4</accession>
<evidence type="ECO:0000259" key="1">
    <source>
        <dbReference type="Pfam" id="PF01636"/>
    </source>
</evidence>
<dbReference type="Proteomes" id="UP000276770">
    <property type="component" value="Unassembled WGS sequence"/>
</dbReference>
<dbReference type="AlphaFoldDB" id="A0A3L7JWI4"/>
<dbReference type="PANTHER" id="PTHR21310">
    <property type="entry name" value="AMINOGLYCOSIDE PHOSPHOTRANSFERASE-RELATED-RELATED"/>
    <property type="match status" value="1"/>
</dbReference>
<keyword evidence="2" id="KW-0808">Transferase</keyword>
<dbReference type="SUPFAM" id="SSF56112">
    <property type="entry name" value="Protein kinase-like (PK-like)"/>
    <property type="match status" value="1"/>
</dbReference>
<keyword evidence="3" id="KW-1185">Reference proteome</keyword>
<dbReference type="EMBL" id="RCVZ01000009">
    <property type="protein sequence ID" value="RLQ94614.1"/>
    <property type="molecule type" value="Genomic_DNA"/>
</dbReference>
<dbReference type="Pfam" id="PF01636">
    <property type="entry name" value="APH"/>
    <property type="match status" value="1"/>
</dbReference>
<dbReference type="GO" id="GO:0016740">
    <property type="term" value="F:transferase activity"/>
    <property type="evidence" value="ECO:0007669"/>
    <property type="project" value="UniProtKB-KW"/>
</dbReference>
<proteinExistence type="predicted"/>
<evidence type="ECO:0000313" key="2">
    <source>
        <dbReference type="EMBL" id="RLQ94614.1"/>
    </source>
</evidence>
<dbReference type="InterPro" id="IPR002575">
    <property type="entry name" value="Aminoglycoside_PTrfase"/>
</dbReference>
<protein>
    <submittedName>
        <fullName evidence="2">Aminoglycoside phosphotransferase family protein</fullName>
    </submittedName>
</protein>
<gene>
    <name evidence="2" type="ORF">D9X91_13855</name>
</gene>
<dbReference type="InterPro" id="IPR051678">
    <property type="entry name" value="AGP_Transferase"/>
</dbReference>
<organism evidence="2 3">
    <name type="scientific">Falsibacillus albus</name>
    <dbReference type="NCBI Taxonomy" id="2478915"/>
    <lineage>
        <taxon>Bacteria</taxon>
        <taxon>Bacillati</taxon>
        <taxon>Bacillota</taxon>
        <taxon>Bacilli</taxon>
        <taxon>Bacillales</taxon>
        <taxon>Bacillaceae</taxon>
        <taxon>Falsibacillus</taxon>
    </lineage>
</organism>
<comment type="caution">
    <text evidence="2">The sequence shown here is derived from an EMBL/GenBank/DDBJ whole genome shotgun (WGS) entry which is preliminary data.</text>
</comment>
<evidence type="ECO:0000313" key="3">
    <source>
        <dbReference type="Proteomes" id="UP000276770"/>
    </source>
</evidence>
<dbReference type="Gene3D" id="3.90.1200.10">
    <property type="match status" value="1"/>
</dbReference>
<dbReference type="RefSeq" id="WP_121681227.1">
    <property type="nucleotide sequence ID" value="NZ_RCVZ01000009.1"/>
</dbReference>
<dbReference type="OrthoDB" id="9812495at2"/>
<sequence length="254" mass="29455">MNDQLKGKIEKEIGEINKIELLAEQGWTSQVSKIVSVEGTYLLKSAFQEKYRTWLKEEAGILEKLSYEKEVPVPSYHGFIEEKDASHLFMSFENGRSLTAALRDAASTTEKRALVKSFGRFLQHYHEMEPIKLLEKEGEWLERQLILAQRYVESGQADGTMELLNQLKTQKPSSVKQTMIHGDCTTDNVFVIDREVQLFIDIAGMTVGDPRYDISLAIRKFTPELIQAFYEGYTRYQVTKEEYQFFDEGLYEFF</sequence>
<reference evidence="2 3" key="1">
    <citation type="submission" date="2018-10" db="EMBL/GenBank/DDBJ databases">
        <title>Falsibacillus sp. genome draft.</title>
        <authorList>
            <person name="Shi S."/>
        </authorList>
    </citation>
    <scope>NUCLEOTIDE SEQUENCE [LARGE SCALE GENOMIC DNA]</scope>
    <source>
        <strain evidence="2 3">GY 10110</strain>
    </source>
</reference>